<dbReference type="EMBL" id="JQBK01000005">
    <property type="protein sequence ID" value="KRN87271.1"/>
    <property type="molecule type" value="Genomic_DNA"/>
</dbReference>
<protein>
    <submittedName>
        <fullName evidence="2">Uncharacterized protein</fullName>
    </submittedName>
</protein>
<feature type="compositionally biased region" description="Polar residues" evidence="1">
    <location>
        <begin position="209"/>
        <end position="219"/>
    </location>
</feature>
<accession>A0A0R2KKS1</accession>
<proteinExistence type="predicted"/>
<comment type="caution">
    <text evidence="2">The sequence shown here is derived from an EMBL/GenBank/DDBJ whole genome shotgun (WGS) entry which is preliminary data.</text>
</comment>
<organism evidence="2 3">
    <name type="scientific">Ligilactobacillus acidipiscis</name>
    <dbReference type="NCBI Taxonomy" id="89059"/>
    <lineage>
        <taxon>Bacteria</taxon>
        <taxon>Bacillati</taxon>
        <taxon>Bacillota</taxon>
        <taxon>Bacilli</taxon>
        <taxon>Lactobacillales</taxon>
        <taxon>Lactobacillaceae</taxon>
        <taxon>Ligilactobacillus</taxon>
    </lineage>
</organism>
<gene>
    <name evidence="2" type="ORF">IV43_GL001569</name>
</gene>
<name>A0A0R2KKS1_9LACO</name>
<feature type="region of interest" description="Disordered" evidence="1">
    <location>
        <begin position="209"/>
        <end position="235"/>
    </location>
</feature>
<dbReference type="Proteomes" id="UP000051491">
    <property type="component" value="Unassembled WGS sequence"/>
</dbReference>
<evidence type="ECO:0000313" key="3">
    <source>
        <dbReference type="Proteomes" id="UP000051491"/>
    </source>
</evidence>
<dbReference type="AlphaFoldDB" id="A0A0R2KKS1"/>
<evidence type="ECO:0000313" key="2">
    <source>
        <dbReference type="EMBL" id="KRN87271.1"/>
    </source>
</evidence>
<feature type="compositionally biased region" description="Basic residues" evidence="1">
    <location>
        <begin position="224"/>
        <end position="235"/>
    </location>
</feature>
<dbReference type="PATRIC" id="fig|89059.3.peg.1678"/>
<reference evidence="2 3" key="1">
    <citation type="journal article" date="2015" name="Genome Announc.">
        <title>Expanding the biotechnology potential of lactobacilli through comparative genomics of 213 strains and associated genera.</title>
        <authorList>
            <person name="Sun Z."/>
            <person name="Harris H.M."/>
            <person name="McCann A."/>
            <person name="Guo C."/>
            <person name="Argimon S."/>
            <person name="Zhang W."/>
            <person name="Yang X."/>
            <person name="Jeffery I.B."/>
            <person name="Cooney J.C."/>
            <person name="Kagawa T.F."/>
            <person name="Liu W."/>
            <person name="Song Y."/>
            <person name="Salvetti E."/>
            <person name="Wrobel A."/>
            <person name="Rasinkangas P."/>
            <person name="Parkhill J."/>
            <person name="Rea M.C."/>
            <person name="O'Sullivan O."/>
            <person name="Ritari J."/>
            <person name="Douillard F.P."/>
            <person name="Paul Ross R."/>
            <person name="Yang R."/>
            <person name="Briner A.E."/>
            <person name="Felis G.E."/>
            <person name="de Vos W.M."/>
            <person name="Barrangou R."/>
            <person name="Klaenhammer T.R."/>
            <person name="Caufield P.W."/>
            <person name="Cui Y."/>
            <person name="Zhang H."/>
            <person name="O'Toole P.W."/>
        </authorList>
    </citation>
    <scope>NUCLEOTIDE SEQUENCE [LARGE SCALE GENOMIC DNA]</scope>
    <source>
        <strain evidence="2 3">DSM 15353</strain>
    </source>
</reference>
<sequence>MAKEEEKIMRTDPEYIADYLAEAKPLIKNFVDLPYYTEPLRKLSTKQTIAFIINSFIRATQLKWPTKMETWGEEKIKTAFLLSLPAEMTMDDTLAALVEPVLLNFFYFLEFDQKIVVDSTTLNKAIIKYNGSMLEYNHDPLLWSGQKILELKGRFPSFYAEHVDLSLIALNYQEYQKIAEKHGKNFDEFMGEQLEAYEQILSADYKNTGKLTSSSSRARNAQIKLHKKKGRKKKK</sequence>
<evidence type="ECO:0000256" key="1">
    <source>
        <dbReference type="SAM" id="MobiDB-lite"/>
    </source>
</evidence>